<sequence length="309" mass="35094">MKRFLKWGLVLLASLIVILMCTAVVISYVNRPYARAVYDRIKRILDKDFYDHLYLGSSFEIINLDTMDIHSYMKKDQEELPASLSKLFTIDYALSVLSLDEQITISPTALDMQKADSSTAHLQEGDILSVYDIICAMVLPSGNDAAYSLAIYTGGKLDPDAKNDEERYQSFMKNLDRYLSEQGYKHTHFTDAAGYDSNATTSAEDLTKVAAKLLKNDKFAEIVAKETYRAKSIKGNVYNWNTTNQFMQQDNRYFTEGVKGVKTGSFDGRYNLCVYYTSSSDNHYLLVSFGSESDSRRYVDVQNLLHNLP</sequence>
<evidence type="ECO:0000256" key="7">
    <source>
        <dbReference type="PIRSR" id="PIRSR618044-1"/>
    </source>
</evidence>
<evidence type="ECO:0000256" key="5">
    <source>
        <dbReference type="ARBA" id="ARBA00022984"/>
    </source>
</evidence>
<dbReference type="RefSeq" id="WP_002299198.1">
    <property type="nucleotide sequence ID" value="NZ_KB948137.1"/>
</dbReference>
<keyword evidence="4" id="KW-0133">Cell shape</keyword>
<dbReference type="InterPro" id="IPR001967">
    <property type="entry name" value="Peptidase_S11_N"/>
</dbReference>
<evidence type="ECO:0000256" key="6">
    <source>
        <dbReference type="ARBA" id="ARBA00023316"/>
    </source>
</evidence>
<protein>
    <recommendedName>
        <fullName evidence="10">Peptidase S11 D-alanyl-D-alanine carboxypeptidase A N-terminal domain-containing protein</fullName>
    </recommendedName>
</protein>
<keyword evidence="2" id="KW-0732">Signal</keyword>
<evidence type="ECO:0000256" key="4">
    <source>
        <dbReference type="ARBA" id="ARBA00022960"/>
    </source>
</evidence>
<dbReference type="SUPFAM" id="SSF56601">
    <property type="entry name" value="beta-lactamase/transpeptidase-like"/>
    <property type="match status" value="1"/>
</dbReference>
<gene>
    <name evidence="11" type="ORF">SMG_02870</name>
</gene>
<dbReference type="GO" id="GO:0071555">
    <property type="term" value="P:cell wall organization"/>
    <property type="evidence" value="ECO:0007669"/>
    <property type="project" value="UniProtKB-KW"/>
</dbReference>
<comment type="caution">
    <text evidence="11">The sequence shown here is derived from an EMBL/GenBank/DDBJ whole genome shotgun (WGS) entry which is preliminary data.</text>
</comment>
<accession>A0A829EVT8</accession>
<dbReference type="Gene3D" id="3.40.710.10">
    <property type="entry name" value="DD-peptidase/beta-lactamase superfamily"/>
    <property type="match status" value="1"/>
</dbReference>
<reference evidence="11 12" key="1">
    <citation type="submission" date="2013-02" db="EMBL/GenBank/DDBJ databases">
        <title>The Genome Sequence of Enterococcus faecium VRE_84.</title>
        <authorList>
            <consortium name="The Broad Institute Genome Sequencing Platform"/>
            <consortium name="The Broad Institute Genome Sequencing Center for Infectious Disease"/>
            <person name="Earl A.M."/>
            <person name="Gilmore M.S."/>
            <person name="Lebreton F."/>
            <person name="Hammerum A.M."/>
            <person name="Jensen L.B."/>
            <person name="Guardabassi L."/>
            <person name="Walker B."/>
            <person name="Young S.K."/>
            <person name="Zeng Q."/>
            <person name="Gargeya S."/>
            <person name="Fitzgerald M."/>
            <person name="Haas B."/>
            <person name="Abouelleil A."/>
            <person name="Alvarado L."/>
            <person name="Arachchi H.M."/>
            <person name="Berlin A.M."/>
            <person name="Chapman S.B."/>
            <person name="Dewar J."/>
            <person name="Goldberg J."/>
            <person name="Griggs A."/>
            <person name="Gujja S."/>
            <person name="Hansen M."/>
            <person name="Howarth C."/>
            <person name="Imamovic A."/>
            <person name="Larimer J."/>
            <person name="McCowan C."/>
            <person name="Murphy C."/>
            <person name="Neiman D."/>
            <person name="Pearson M."/>
            <person name="Priest M."/>
            <person name="Roberts A."/>
            <person name="Saif S."/>
            <person name="Shea T."/>
            <person name="Sisk P."/>
            <person name="Sykes S."/>
            <person name="Wortman J."/>
            <person name="Nusbaum C."/>
            <person name="Birren B."/>
        </authorList>
    </citation>
    <scope>NUCLEOTIDE SEQUENCE [LARGE SCALE GENOMIC DNA]</scope>
    <source>
        <strain evidence="11 12">VRE 84</strain>
    </source>
</reference>
<evidence type="ECO:0000256" key="2">
    <source>
        <dbReference type="ARBA" id="ARBA00022729"/>
    </source>
</evidence>
<dbReference type="Pfam" id="PF00768">
    <property type="entry name" value="Peptidase_S11"/>
    <property type="match status" value="1"/>
</dbReference>
<name>A0A829EVT8_ENTFC</name>
<comment type="similarity">
    <text evidence="1 9">Belongs to the peptidase S11 family.</text>
</comment>
<dbReference type="Proteomes" id="UP000013834">
    <property type="component" value="Unassembled WGS sequence"/>
</dbReference>
<organism evidence="11 12">
    <name type="scientific">Enterococcus faecium EnGen0180</name>
    <dbReference type="NCBI Taxonomy" id="1157475"/>
    <lineage>
        <taxon>Bacteria</taxon>
        <taxon>Bacillati</taxon>
        <taxon>Bacillota</taxon>
        <taxon>Bacilli</taxon>
        <taxon>Lactobacillales</taxon>
        <taxon>Enterococcaceae</taxon>
        <taxon>Enterococcus</taxon>
    </lineage>
</organism>
<evidence type="ECO:0000256" key="1">
    <source>
        <dbReference type="ARBA" id="ARBA00007164"/>
    </source>
</evidence>
<evidence type="ECO:0000313" key="11">
    <source>
        <dbReference type="EMBL" id="EOG22017.1"/>
    </source>
</evidence>
<evidence type="ECO:0000256" key="8">
    <source>
        <dbReference type="PIRSR" id="PIRSR618044-2"/>
    </source>
</evidence>
<dbReference type="GO" id="GO:0009252">
    <property type="term" value="P:peptidoglycan biosynthetic process"/>
    <property type="evidence" value="ECO:0007669"/>
    <property type="project" value="UniProtKB-KW"/>
</dbReference>
<dbReference type="GO" id="GO:0009002">
    <property type="term" value="F:serine-type D-Ala-D-Ala carboxypeptidase activity"/>
    <property type="evidence" value="ECO:0007669"/>
    <property type="project" value="InterPro"/>
</dbReference>
<dbReference type="EMBL" id="AIVF01000062">
    <property type="protein sequence ID" value="EOG22017.1"/>
    <property type="molecule type" value="Genomic_DNA"/>
</dbReference>
<feature type="active site" description="Acyl-ester intermediate" evidence="7">
    <location>
        <position position="83"/>
    </location>
</feature>
<evidence type="ECO:0000259" key="10">
    <source>
        <dbReference type="Pfam" id="PF00768"/>
    </source>
</evidence>
<feature type="active site" evidence="7">
    <location>
        <position position="141"/>
    </location>
</feature>
<feature type="binding site" evidence="8">
    <location>
        <position position="262"/>
    </location>
    <ligand>
        <name>substrate</name>
    </ligand>
</feature>
<dbReference type="AlphaFoldDB" id="A0A829EVT8"/>
<dbReference type="PRINTS" id="PR00725">
    <property type="entry name" value="DADACBPTASE1"/>
</dbReference>
<dbReference type="GO" id="GO:0006508">
    <property type="term" value="P:proteolysis"/>
    <property type="evidence" value="ECO:0007669"/>
    <property type="project" value="InterPro"/>
</dbReference>
<evidence type="ECO:0000256" key="3">
    <source>
        <dbReference type="ARBA" id="ARBA00022801"/>
    </source>
</evidence>
<evidence type="ECO:0000256" key="9">
    <source>
        <dbReference type="RuleBase" id="RU004016"/>
    </source>
</evidence>
<dbReference type="InterPro" id="IPR012338">
    <property type="entry name" value="Beta-lactam/transpept-like"/>
</dbReference>
<keyword evidence="6" id="KW-0961">Cell wall biogenesis/degradation</keyword>
<dbReference type="GO" id="GO:0008360">
    <property type="term" value="P:regulation of cell shape"/>
    <property type="evidence" value="ECO:0007669"/>
    <property type="project" value="UniProtKB-KW"/>
</dbReference>
<evidence type="ECO:0000313" key="12">
    <source>
        <dbReference type="Proteomes" id="UP000013834"/>
    </source>
</evidence>
<keyword evidence="3" id="KW-0378">Hydrolase</keyword>
<dbReference type="InterPro" id="IPR018044">
    <property type="entry name" value="Peptidase_S11"/>
</dbReference>
<feature type="domain" description="Peptidase S11 D-alanyl-D-alanine carboxypeptidase A N-terminal" evidence="10">
    <location>
        <begin position="61"/>
        <end position="280"/>
    </location>
</feature>
<keyword evidence="5" id="KW-0573">Peptidoglycan synthesis</keyword>
<proteinExistence type="inferred from homology"/>
<feature type="active site" description="Proton acceptor" evidence="7">
    <location>
        <position position="86"/>
    </location>
</feature>